<evidence type="ECO:0000313" key="2">
    <source>
        <dbReference type="EMBL" id="RFA38495.1"/>
    </source>
</evidence>
<dbReference type="GO" id="GO:0016020">
    <property type="term" value="C:membrane"/>
    <property type="evidence" value="ECO:0007669"/>
    <property type="project" value="InterPro"/>
</dbReference>
<dbReference type="OrthoDB" id="8957883at2"/>
<dbReference type="EMBL" id="NFZW01000003">
    <property type="protein sequence ID" value="RFA38495.1"/>
    <property type="molecule type" value="Genomic_DNA"/>
</dbReference>
<sequence length="108" mass="11314">MNGKIKTLIRVGAGAAVLASGGAMASNVTVHGLIDVWVGASELPGAEDTTFELGGGGMSTSFIGINATQELTPGLTVFGNAEMFFRPDEAREGRFDGDRFLPGRHMWV</sequence>
<reference evidence="3" key="1">
    <citation type="submission" date="2017-05" db="EMBL/GenBank/DDBJ databases">
        <authorList>
            <person name="Sharma S."/>
            <person name="Sidhu C."/>
            <person name="Pinnaka A.K."/>
        </authorList>
    </citation>
    <scope>NUCLEOTIDE SEQUENCE [LARGE SCALE GENOMIC DNA]</scope>
    <source>
        <strain evidence="3">AK93</strain>
    </source>
</reference>
<dbReference type="AlphaFoldDB" id="A0A3E0WZZ1"/>
<proteinExistence type="predicted"/>
<name>A0A3E0WZZ1_9GAMM</name>
<evidence type="ECO:0008006" key="4">
    <source>
        <dbReference type="Google" id="ProtNLM"/>
    </source>
</evidence>
<dbReference type="GO" id="GO:0015288">
    <property type="term" value="F:porin activity"/>
    <property type="evidence" value="ECO:0007669"/>
    <property type="project" value="InterPro"/>
</dbReference>
<organism evidence="2 3">
    <name type="scientific">Alkalilimnicola ehrlichii</name>
    <dbReference type="NCBI Taxonomy" id="351052"/>
    <lineage>
        <taxon>Bacteria</taxon>
        <taxon>Pseudomonadati</taxon>
        <taxon>Pseudomonadota</taxon>
        <taxon>Gammaproteobacteria</taxon>
        <taxon>Chromatiales</taxon>
        <taxon>Ectothiorhodospiraceae</taxon>
        <taxon>Alkalilimnicola</taxon>
    </lineage>
</organism>
<evidence type="ECO:0000256" key="1">
    <source>
        <dbReference type="SAM" id="SignalP"/>
    </source>
</evidence>
<protein>
    <recommendedName>
        <fullName evidence="4">Porin</fullName>
    </recommendedName>
</protein>
<comment type="caution">
    <text evidence="2">The sequence shown here is derived from an EMBL/GenBank/DDBJ whole genome shotgun (WGS) entry which is preliminary data.</text>
</comment>
<dbReference type="RefSeq" id="WP_116304194.1">
    <property type="nucleotide sequence ID" value="NZ_NFZV01000045.1"/>
</dbReference>
<dbReference type="Gene3D" id="2.40.160.10">
    <property type="entry name" value="Porin"/>
    <property type="match status" value="1"/>
</dbReference>
<feature type="signal peptide" evidence="1">
    <location>
        <begin position="1"/>
        <end position="25"/>
    </location>
</feature>
<dbReference type="InterPro" id="IPR023614">
    <property type="entry name" value="Porin_dom_sf"/>
</dbReference>
<feature type="chain" id="PRO_5017773691" description="Porin" evidence="1">
    <location>
        <begin position="26"/>
        <end position="108"/>
    </location>
</feature>
<accession>A0A3E0WZZ1</accession>
<keyword evidence="1" id="KW-0732">Signal</keyword>
<keyword evidence="3" id="KW-1185">Reference proteome</keyword>
<dbReference type="SUPFAM" id="SSF56935">
    <property type="entry name" value="Porins"/>
    <property type="match status" value="1"/>
</dbReference>
<dbReference type="Proteomes" id="UP000256763">
    <property type="component" value="Unassembled WGS sequence"/>
</dbReference>
<gene>
    <name evidence="2" type="ORF">CAL65_03850</name>
</gene>
<evidence type="ECO:0000313" key="3">
    <source>
        <dbReference type="Proteomes" id="UP000256763"/>
    </source>
</evidence>